<dbReference type="Proteomes" id="UP000663760">
    <property type="component" value="Chromosome 3"/>
</dbReference>
<reference evidence="1" key="1">
    <citation type="submission" date="2020-02" db="EMBL/GenBank/DDBJ databases">
        <authorList>
            <person name="Scholz U."/>
            <person name="Mascher M."/>
            <person name="Fiebig A."/>
        </authorList>
    </citation>
    <scope>NUCLEOTIDE SEQUENCE</scope>
</reference>
<gene>
    <name evidence="1" type="ORF">SI8410_03004126</name>
</gene>
<name>A0A7I8K6T7_SPIIN</name>
<dbReference type="AlphaFoldDB" id="A0A7I8K6T7"/>
<proteinExistence type="predicted"/>
<accession>A0A7I8K6T7</accession>
<dbReference type="EMBL" id="LR746266">
    <property type="protein sequence ID" value="CAA7393368.1"/>
    <property type="molecule type" value="Genomic_DNA"/>
</dbReference>
<organism evidence="1 2">
    <name type="scientific">Spirodela intermedia</name>
    <name type="common">Intermediate duckweed</name>
    <dbReference type="NCBI Taxonomy" id="51605"/>
    <lineage>
        <taxon>Eukaryota</taxon>
        <taxon>Viridiplantae</taxon>
        <taxon>Streptophyta</taxon>
        <taxon>Embryophyta</taxon>
        <taxon>Tracheophyta</taxon>
        <taxon>Spermatophyta</taxon>
        <taxon>Magnoliopsida</taxon>
        <taxon>Liliopsida</taxon>
        <taxon>Araceae</taxon>
        <taxon>Lemnoideae</taxon>
        <taxon>Spirodela</taxon>
    </lineage>
</organism>
<keyword evidence="2" id="KW-1185">Reference proteome</keyword>
<evidence type="ECO:0000313" key="1">
    <source>
        <dbReference type="EMBL" id="CAA7393368.1"/>
    </source>
</evidence>
<evidence type="ECO:0000313" key="2">
    <source>
        <dbReference type="Proteomes" id="UP000663760"/>
    </source>
</evidence>
<protein>
    <submittedName>
        <fullName evidence="1">Uncharacterized protein</fullName>
    </submittedName>
</protein>
<sequence length="114" mass="12825">MSLSIWNNFRGLSILLTRAMCPHKDGYLLTQATYTTSILKSIGMELNKPLPTPSPTVYSISKAKTLEDPIVYQSVVSALQYLNLIWPDISFAINKACRSMHLLKDADWVHLNIS</sequence>
<dbReference type="OrthoDB" id="1919845at2759"/>